<name>A0AAU7CKI0_9BACT</name>
<dbReference type="Pfam" id="PF13472">
    <property type="entry name" value="Lipase_GDSL_2"/>
    <property type="match status" value="1"/>
</dbReference>
<accession>A0AAU7CKI0</accession>
<dbReference type="RefSeq" id="WP_406698764.1">
    <property type="nucleotide sequence ID" value="NZ_CP155447.1"/>
</dbReference>
<evidence type="ECO:0000256" key="1">
    <source>
        <dbReference type="SAM" id="SignalP"/>
    </source>
</evidence>
<proteinExistence type="predicted"/>
<feature type="domain" description="SGNH hydrolase-type esterase" evidence="2">
    <location>
        <begin position="194"/>
        <end position="372"/>
    </location>
</feature>
<dbReference type="PANTHER" id="PTHR30383:SF5">
    <property type="entry name" value="SGNH HYDROLASE-TYPE ESTERASE DOMAIN-CONTAINING PROTEIN"/>
    <property type="match status" value="1"/>
</dbReference>
<dbReference type="InterPro" id="IPR013830">
    <property type="entry name" value="SGNH_hydro"/>
</dbReference>
<dbReference type="GO" id="GO:0004622">
    <property type="term" value="F:phosphatidylcholine lysophospholipase activity"/>
    <property type="evidence" value="ECO:0007669"/>
    <property type="project" value="TreeGrafter"/>
</dbReference>
<evidence type="ECO:0000313" key="3">
    <source>
        <dbReference type="EMBL" id="XBH05914.1"/>
    </source>
</evidence>
<gene>
    <name evidence="3" type="ORF">V5E97_07745</name>
</gene>
<feature type="signal peptide" evidence="1">
    <location>
        <begin position="1"/>
        <end position="22"/>
    </location>
</feature>
<keyword evidence="3" id="KW-0378">Hydrolase</keyword>
<protein>
    <submittedName>
        <fullName evidence="3">SGNH/GDSL hydrolase family protein</fullName>
    </submittedName>
</protein>
<dbReference type="AlphaFoldDB" id="A0AAU7CKI0"/>
<evidence type="ECO:0000259" key="2">
    <source>
        <dbReference type="Pfam" id="PF13472"/>
    </source>
</evidence>
<dbReference type="SUPFAM" id="SSF52266">
    <property type="entry name" value="SGNH hydrolase"/>
    <property type="match status" value="1"/>
</dbReference>
<dbReference type="CDD" id="cd00229">
    <property type="entry name" value="SGNH_hydrolase"/>
    <property type="match status" value="1"/>
</dbReference>
<dbReference type="PANTHER" id="PTHR30383">
    <property type="entry name" value="THIOESTERASE 1/PROTEASE 1/LYSOPHOSPHOLIPASE L1"/>
    <property type="match status" value="1"/>
</dbReference>
<dbReference type="InterPro" id="IPR051532">
    <property type="entry name" value="Ester_Hydrolysis_Enzymes"/>
</dbReference>
<dbReference type="InterPro" id="IPR036514">
    <property type="entry name" value="SGNH_hydro_sf"/>
</dbReference>
<feature type="chain" id="PRO_5043526224" evidence="1">
    <location>
        <begin position="23"/>
        <end position="391"/>
    </location>
</feature>
<sequence length="391" mass="42936">MLSRIRIATCFLAVIGSNLAVAGGVQAQEAAKPEWTYSGEQLRPFWLGEVMEGESVLFIKDEKSGEARASVLFPIRKVLSVRSSTGEVQFEEGRDYIWKAGSREIVVPPGSRITSSTPEALRRPAKSQPYQLTHRDGNGEIYFGGKLEYHELQTIISYSHAPGLWTSPVPKFDPKALPLTIDKLQKREPLKIVVLGDSISTGCNASGWADGKPFQPAYPELVSRILHERHKGRVEVANLSVGGMDSAWGLTMVEKVVEAEPDLVLLAFGMNDSGSRPAKDFQDKIAATVRGIQEKRPKAEFILVATMVGNPDWVALKQELFPQYRDALANQCGPGVALADVTSVWGEFLKLKKDWDQTGNGVNHPNDFGHRVYAQVISSLLIPSVEAVGEK</sequence>
<reference evidence="3" key="1">
    <citation type="submission" date="2024-05" db="EMBL/GenBank/DDBJ databases">
        <title>Planctomycetes of the genus Singulisphaera possess chitinolytic capabilities.</title>
        <authorList>
            <person name="Ivanova A."/>
        </authorList>
    </citation>
    <scope>NUCLEOTIDE SEQUENCE</scope>
    <source>
        <strain evidence="3">Ch08T</strain>
    </source>
</reference>
<dbReference type="Gene3D" id="3.40.50.1110">
    <property type="entry name" value="SGNH hydrolase"/>
    <property type="match status" value="1"/>
</dbReference>
<keyword evidence="1" id="KW-0732">Signal</keyword>
<organism evidence="3">
    <name type="scientific">Singulisphaera sp. Ch08</name>
    <dbReference type="NCBI Taxonomy" id="3120278"/>
    <lineage>
        <taxon>Bacteria</taxon>
        <taxon>Pseudomonadati</taxon>
        <taxon>Planctomycetota</taxon>
        <taxon>Planctomycetia</taxon>
        <taxon>Isosphaerales</taxon>
        <taxon>Isosphaeraceae</taxon>
        <taxon>Singulisphaera</taxon>
    </lineage>
</organism>
<dbReference type="EMBL" id="CP155447">
    <property type="protein sequence ID" value="XBH05914.1"/>
    <property type="molecule type" value="Genomic_DNA"/>
</dbReference>